<dbReference type="InterPro" id="IPR008930">
    <property type="entry name" value="Terpenoid_cyclase/PrenylTrfase"/>
</dbReference>
<evidence type="ECO:0000313" key="1">
    <source>
        <dbReference type="EMBL" id="KJZ74402.1"/>
    </source>
</evidence>
<keyword evidence="2" id="KW-1185">Reference proteome</keyword>
<organism evidence="1 2">
    <name type="scientific">Hirsutella minnesotensis 3608</name>
    <dbReference type="NCBI Taxonomy" id="1043627"/>
    <lineage>
        <taxon>Eukaryota</taxon>
        <taxon>Fungi</taxon>
        <taxon>Dikarya</taxon>
        <taxon>Ascomycota</taxon>
        <taxon>Pezizomycotina</taxon>
        <taxon>Sordariomycetes</taxon>
        <taxon>Hypocreomycetidae</taxon>
        <taxon>Hypocreales</taxon>
        <taxon>Ophiocordycipitaceae</taxon>
        <taxon>Hirsutella</taxon>
    </lineage>
</organism>
<accession>A0A0F7ZZK9</accession>
<protein>
    <submittedName>
        <fullName evidence="1">Uncharacterized protein</fullName>
    </submittedName>
</protein>
<proteinExistence type="predicted"/>
<sequence length="379" mass="42606">MLSYQKFMGAGFPIFQRHYGASLEPLSRTQSARKRALRFLTLVCSPKYGFSAEAHSDQDGSKSVFGIPTSYDSALLLPILTDEGICPEVADSLAHVLRSSRRDNGNWNFFIREPDAEADLFPDDVDDTSCPLMALYLTDQINVQELAAQCGQMIRHAIKSEDGVLTTWLRMGPERRIVHDKYLRVPKICVGCLVNCLWLFAHANMETWQELRPSVEYIADHLPILRQQQVGDTTVPGMSYYINRFVVYFFLSRLLQRSEYCRDLLGRDFEKVIVAELVEFDGDDARGADALNIAGLILAAITLKLHVAGSPVTEALVRNRCVALVKTLLRLQDEDGSFPKGVIYKWNNCGYYGGSRAYSSAMALHAIGRVEREILIEPL</sequence>
<gene>
    <name evidence="1" type="ORF">HIM_06212</name>
</gene>
<dbReference type="AlphaFoldDB" id="A0A0F7ZZK9"/>
<dbReference type="Proteomes" id="UP000054481">
    <property type="component" value="Unassembled WGS sequence"/>
</dbReference>
<name>A0A0F7ZZK9_9HYPO</name>
<dbReference type="OrthoDB" id="2012566at2759"/>
<dbReference type="EMBL" id="KQ030526">
    <property type="protein sequence ID" value="KJZ74402.1"/>
    <property type="molecule type" value="Genomic_DNA"/>
</dbReference>
<dbReference type="SUPFAM" id="SSF48239">
    <property type="entry name" value="Terpenoid cyclases/Protein prenyltransferases"/>
    <property type="match status" value="1"/>
</dbReference>
<evidence type="ECO:0000313" key="2">
    <source>
        <dbReference type="Proteomes" id="UP000054481"/>
    </source>
</evidence>
<reference evidence="1 2" key="1">
    <citation type="journal article" date="2014" name="Genome Biol. Evol.">
        <title>Comparative genomics and transcriptomics analyses reveal divergent lifestyle features of nematode endoparasitic fungus Hirsutella minnesotensis.</title>
        <authorList>
            <person name="Lai Y."/>
            <person name="Liu K."/>
            <person name="Zhang X."/>
            <person name="Zhang X."/>
            <person name="Li K."/>
            <person name="Wang N."/>
            <person name="Shu C."/>
            <person name="Wu Y."/>
            <person name="Wang C."/>
            <person name="Bushley K.E."/>
            <person name="Xiang M."/>
            <person name="Liu X."/>
        </authorList>
    </citation>
    <scope>NUCLEOTIDE SEQUENCE [LARGE SCALE GENOMIC DNA]</scope>
    <source>
        <strain evidence="1 2">3608</strain>
    </source>
</reference>